<accession>A0ABS1VUI9</accession>
<proteinExistence type="predicted"/>
<dbReference type="RefSeq" id="WP_202994785.1">
    <property type="nucleotide sequence ID" value="NZ_JAENHO010000008.1"/>
</dbReference>
<reference evidence="1 2" key="1">
    <citation type="submission" date="2021-01" db="EMBL/GenBank/DDBJ databases">
        <title>Actinoplanes sp. nov. LDG1-01 isolated from lichen.</title>
        <authorList>
            <person name="Saeng-In P."/>
            <person name="Phongsopitanun W."/>
            <person name="Kanchanasin P."/>
            <person name="Yuki M."/>
            <person name="Kudo T."/>
            <person name="Ohkuma M."/>
            <person name="Tanasupawat S."/>
        </authorList>
    </citation>
    <scope>NUCLEOTIDE SEQUENCE [LARGE SCALE GENOMIC DNA]</scope>
    <source>
        <strain evidence="1 2">LDG1-01</strain>
    </source>
</reference>
<sequence>MGAESGFEVQGDAIMRHASTVNDVADQVAQGRSAASSVVIGRDAYGFLCQLIPSLLDPLQDATVNALQEATDSLQRASDDLRATAREYAASDERTAGAFRNGSGP</sequence>
<comment type="caution">
    <text evidence="1">The sequence shown here is derived from an EMBL/GenBank/DDBJ whole genome shotgun (WGS) entry which is preliminary data.</text>
</comment>
<dbReference type="EMBL" id="JAENHO010000008">
    <property type="protein sequence ID" value="MBL7258149.1"/>
    <property type="molecule type" value="Genomic_DNA"/>
</dbReference>
<evidence type="ECO:0008006" key="3">
    <source>
        <dbReference type="Google" id="ProtNLM"/>
    </source>
</evidence>
<dbReference type="Proteomes" id="UP000598996">
    <property type="component" value="Unassembled WGS sequence"/>
</dbReference>
<dbReference type="InterPro" id="IPR022536">
    <property type="entry name" value="EspC"/>
</dbReference>
<evidence type="ECO:0000313" key="1">
    <source>
        <dbReference type="EMBL" id="MBL7258149.1"/>
    </source>
</evidence>
<name>A0ABS1VUI9_9ACTN</name>
<organism evidence="1 2">
    <name type="scientific">Paractinoplanes lichenicola</name>
    <dbReference type="NCBI Taxonomy" id="2802976"/>
    <lineage>
        <taxon>Bacteria</taxon>
        <taxon>Bacillati</taxon>
        <taxon>Actinomycetota</taxon>
        <taxon>Actinomycetes</taxon>
        <taxon>Micromonosporales</taxon>
        <taxon>Micromonosporaceae</taxon>
        <taxon>Paractinoplanes</taxon>
    </lineage>
</organism>
<evidence type="ECO:0000313" key="2">
    <source>
        <dbReference type="Proteomes" id="UP000598996"/>
    </source>
</evidence>
<gene>
    <name evidence="1" type="ORF">JKJ07_27965</name>
</gene>
<protein>
    <recommendedName>
        <fullName evidence="3">ESX-1 secretion-associated protein</fullName>
    </recommendedName>
</protein>
<dbReference type="Pfam" id="PF10824">
    <property type="entry name" value="T7SS_ESX_EspC"/>
    <property type="match status" value="1"/>
</dbReference>
<keyword evidence="2" id="KW-1185">Reference proteome</keyword>